<dbReference type="Pfam" id="PF00929">
    <property type="entry name" value="RNase_T"/>
    <property type="match status" value="1"/>
</dbReference>
<dbReference type="NCBIfam" id="TIGR00573">
    <property type="entry name" value="dnaq"/>
    <property type="match status" value="1"/>
</dbReference>
<dbReference type="Proteomes" id="UP001597526">
    <property type="component" value="Unassembled WGS sequence"/>
</dbReference>
<dbReference type="RefSeq" id="WP_377768467.1">
    <property type="nucleotide sequence ID" value="NZ_JBHULB010000083.1"/>
</dbReference>
<evidence type="ECO:0000259" key="1">
    <source>
        <dbReference type="PROSITE" id="PS50164"/>
    </source>
</evidence>
<comment type="caution">
    <text evidence="2">The sequence shown here is derived from an EMBL/GenBank/DDBJ whole genome shotgun (WGS) entry which is preliminary data.</text>
</comment>
<sequence length="460" mass="51805">MYTIIDIETTGNGIKGNKITEIAIFKFDGSKIVDEFTSLVNPECPIPYFITGLTGIDDQMVASAPTFKEISNKILEVTDDTIFVAHAVNFDYGVIKEEFRRIGIDFSRKKLCTVRLSRKLIPGLQSYSLGKLCSAIGIPLRDRHRARGDAHATVLLFQKLLGTPDSQTTIQGFLNARSQEATLPPLVSRKNIDELPTTPGIYYFKNTTGQIIYVGKAINIKKRVLGHFYTKSNRELLLCNEVAKIDFELSGSELIALLMESAAIKKYFPKYNRAQKRNTTKYAIFSYEDRSGILHLAFNTLKNSYNPILILNNKTDCRTYLAELCKIYALCPRYCQLQQTSTECSHHKIMICDGICCGKESPTTYNLKVKSAIEGIQQNTSNVILQRKGRHINEKAFVVIKDGMYLGYGFVENDVEITSYSSLEAFLVPQKHTAETDSILKNALKNEIKNSTNQVITPFY</sequence>
<keyword evidence="2" id="KW-0378">Hydrolase</keyword>
<dbReference type="InterPro" id="IPR012337">
    <property type="entry name" value="RNaseH-like_sf"/>
</dbReference>
<dbReference type="GO" id="GO:0004527">
    <property type="term" value="F:exonuclease activity"/>
    <property type="evidence" value="ECO:0007669"/>
    <property type="project" value="UniProtKB-KW"/>
</dbReference>
<keyword evidence="2" id="KW-0540">Nuclease</keyword>
<dbReference type="PROSITE" id="PS50164">
    <property type="entry name" value="GIY_YIG"/>
    <property type="match status" value="1"/>
</dbReference>
<dbReference type="SUPFAM" id="SSF82771">
    <property type="entry name" value="GIY-YIG endonuclease"/>
    <property type="match status" value="1"/>
</dbReference>
<feature type="domain" description="GIY-YIG" evidence="1">
    <location>
        <begin position="197"/>
        <end position="273"/>
    </location>
</feature>
<dbReference type="InterPro" id="IPR036397">
    <property type="entry name" value="RNaseH_sf"/>
</dbReference>
<dbReference type="InterPro" id="IPR013520">
    <property type="entry name" value="Ribonucl_H"/>
</dbReference>
<dbReference type="PANTHER" id="PTHR30231">
    <property type="entry name" value="DNA POLYMERASE III SUBUNIT EPSILON"/>
    <property type="match status" value="1"/>
</dbReference>
<dbReference type="SUPFAM" id="SSF53098">
    <property type="entry name" value="Ribonuclease H-like"/>
    <property type="match status" value="1"/>
</dbReference>
<dbReference type="InterPro" id="IPR047296">
    <property type="entry name" value="GIY-YIG_UvrC_Cho"/>
</dbReference>
<dbReference type="InterPro" id="IPR006054">
    <property type="entry name" value="DnaQ"/>
</dbReference>
<proteinExistence type="predicted"/>
<dbReference type="InterPro" id="IPR035901">
    <property type="entry name" value="GIY-YIG_endonuc_sf"/>
</dbReference>
<dbReference type="SMART" id="SM00479">
    <property type="entry name" value="EXOIII"/>
    <property type="match status" value="1"/>
</dbReference>
<dbReference type="CDD" id="cd10434">
    <property type="entry name" value="GIY-YIG_UvrC_Cho"/>
    <property type="match status" value="1"/>
</dbReference>
<keyword evidence="3" id="KW-1185">Reference proteome</keyword>
<evidence type="ECO:0000313" key="2">
    <source>
        <dbReference type="EMBL" id="MFD2588988.1"/>
    </source>
</evidence>
<dbReference type="Gene3D" id="3.40.1440.10">
    <property type="entry name" value="GIY-YIG endonuclease"/>
    <property type="match status" value="1"/>
</dbReference>
<organism evidence="2 3">
    <name type="scientific">Croceitalea marina</name>
    <dbReference type="NCBI Taxonomy" id="1775166"/>
    <lineage>
        <taxon>Bacteria</taxon>
        <taxon>Pseudomonadati</taxon>
        <taxon>Bacteroidota</taxon>
        <taxon>Flavobacteriia</taxon>
        <taxon>Flavobacteriales</taxon>
        <taxon>Flavobacteriaceae</taxon>
        <taxon>Croceitalea</taxon>
    </lineage>
</organism>
<name>A0ABW5N1E5_9FLAO</name>
<accession>A0ABW5N1E5</accession>
<reference evidence="3" key="1">
    <citation type="journal article" date="2019" name="Int. J. Syst. Evol. Microbiol.">
        <title>The Global Catalogue of Microorganisms (GCM) 10K type strain sequencing project: providing services to taxonomists for standard genome sequencing and annotation.</title>
        <authorList>
            <consortium name="The Broad Institute Genomics Platform"/>
            <consortium name="The Broad Institute Genome Sequencing Center for Infectious Disease"/>
            <person name="Wu L."/>
            <person name="Ma J."/>
        </authorList>
    </citation>
    <scope>NUCLEOTIDE SEQUENCE [LARGE SCALE GENOMIC DNA]</scope>
    <source>
        <strain evidence="3">KCTC 52368</strain>
    </source>
</reference>
<dbReference type="CDD" id="cd06127">
    <property type="entry name" value="DEDDh"/>
    <property type="match status" value="1"/>
</dbReference>
<dbReference type="InterPro" id="IPR000305">
    <property type="entry name" value="GIY-YIG_endonuc"/>
</dbReference>
<gene>
    <name evidence="2" type="ORF">ACFSQJ_18835</name>
</gene>
<dbReference type="SMART" id="SM00465">
    <property type="entry name" value="GIYc"/>
    <property type="match status" value="1"/>
</dbReference>
<dbReference type="PANTHER" id="PTHR30231:SF37">
    <property type="entry name" value="EXODEOXYRIBONUCLEASE 10"/>
    <property type="match status" value="1"/>
</dbReference>
<protein>
    <submittedName>
        <fullName evidence="2">Exonuclease domain-containing protein</fullName>
    </submittedName>
</protein>
<dbReference type="Gene3D" id="3.30.420.10">
    <property type="entry name" value="Ribonuclease H-like superfamily/Ribonuclease H"/>
    <property type="match status" value="1"/>
</dbReference>
<keyword evidence="2" id="KW-0269">Exonuclease</keyword>
<evidence type="ECO:0000313" key="3">
    <source>
        <dbReference type="Proteomes" id="UP001597526"/>
    </source>
</evidence>
<dbReference type="EMBL" id="JBHULB010000083">
    <property type="protein sequence ID" value="MFD2588988.1"/>
    <property type="molecule type" value="Genomic_DNA"/>
</dbReference>